<reference evidence="2 3" key="1">
    <citation type="submission" date="2020-01" db="EMBL/GenBank/DDBJ databases">
        <title>Paenibacillus sp. nov., isolated from tomato rhizosphere.</title>
        <authorList>
            <person name="Weon H.-Y."/>
            <person name="Lee S.A."/>
        </authorList>
    </citation>
    <scope>NUCLEOTIDE SEQUENCE [LARGE SCALE GENOMIC DNA]</scope>
    <source>
        <strain evidence="2 3">12200R-189</strain>
    </source>
</reference>
<protein>
    <submittedName>
        <fullName evidence="2">GNAT family N-acetyltransferase</fullName>
    </submittedName>
</protein>
<name>A0A6C0G778_9BACL</name>
<dbReference type="GO" id="GO:0016747">
    <property type="term" value="F:acyltransferase activity, transferring groups other than amino-acyl groups"/>
    <property type="evidence" value="ECO:0007669"/>
    <property type="project" value="InterPro"/>
</dbReference>
<dbReference type="PROSITE" id="PS51186">
    <property type="entry name" value="GNAT"/>
    <property type="match status" value="1"/>
</dbReference>
<dbReference type="InterPro" id="IPR016181">
    <property type="entry name" value="Acyl_CoA_acyltransferase"/>
</dbReference>
<dbReference type="AlphaFoldDB" id="A0A6C0G778"/>
<dbReference type="InterPro" id="IPR000182">
    <property type="entry name" value="GNAT_dom"/>
</dbReference>
<organism evidence="2 3">
    <name type="scientific">Paenibacillus lycopersici</name>
    <dbReference type="NCBI Taxonomy" id="2704462"/>
    <lineage>
        <taxon>Bacteria</taxon>
        <taxon>Bacillati</taxon>
        <taxon>Bacillota</taxon>
        <taxon>Bacilli</taxon>
        <taxon>Bacillales</taxon>
        <taxon>Paenibacillaceae</taxon>
        <taxon>Paenibacillus</taxon>
    </lineage>
</organism>
<dbReference type="CDD" id="cd04301">
    <property type="entry name" value="NAT_SF"/>
    <property type="match status" value="1"/>
</dbReference>
<gene>
    <name evidence="2" type="ORF">GXP70_26625</name>
</gene>
<evidence type="ECO:0000259" key="1">
    <source>
        <dbReference type="PROSITE" id="PS51186"/>
    </source>
</evidence>
<dbReference type="Gene3D" id="3.40.630.30">
    <property type="match status" value="1"/>
</dbReference>
<proteinExistence type="predicted"/>
<dbReference type="KEGG" id="plyc:GXP70_26625"/>
<dbReference type="RefSeq" id="WP_162359615.1">
    <property type="nucleotide sequence ID" value="NZ_CP048209.1"/>
</dbReference>
<keyword evidence="3" id="KW-1185">Reference proteome</keyword>
<feature type="domain" description="N-acetyltransferase" evidence="1">
    <location>
        <begin position="4"/>
        <end position="177"/>
    </location>
</feature>
<evidence type="ECO:0000313" key="2">
    <source>
        <dbReference type="EMBL" id="QHT63185.1"/>
    </source>
</evidence>
<dbReference type="SUPFAM" id="SSF55729">
    <property type="entry name" value="Acyl-CoA N-acyltransferases (Nat)"/>
    <property type="match status" value="1"/>
</dbReference>
<dbReference type="Proteomes" id="UP000476064">
    <property type="component" value="Chromosome"/>
</dbReference>
<sequence>MVQVTYRKLVLDDCDRIKEMNPSQFIERAWREVDGVRRLVDIHYLDPDWPEGYESHFNRLRATVANEGEAAGAFDADGRLIGFAAVNREPFGGQHAYVLLDQLFVSLERRNQGIGKRLFASAADIARAWQADKLYICAGSAEETIAFYRAIGCTEAAELNQALYDNDPRDYQLEFQL</sequence>
<evidence type="ECO:0000313" key="3">
    <source>
        <dbReference type="Proteomes" id="UP000476064"/>
    </source>
</evidence>
<dbReference type="EMBL" id="CP048209">
    <property type="protein sequence ID" value="QHT63185.1"/>
    <property type="molecule type" value="Genomic_DNA"/>
</dbReference>
<accession>A0A6C0G778</accession>
<dbReference type="Pfam" id="PF00583">
    <property type="entry name" value="Acetyltransf_1"/>
    <property type="match status" value="1"/>
</dbReference>
<keyword evidence="2" id="KW-0808">Transferase</keyword>